<sequence>MKTNSSHNSSTPSLVTSEFTPLMNRRHRDRDRPSTEYRRPKTSAPSQRSQPKNYEKAFLELSSTYGFPGGMRI</sequence>
<gene>
    <name evidence="1" type="ORF">BV22DRAFT_1037652</name>
</gene>
<name>A0ACB8BAF0_9AGAM</name>
<accession>A0ACB8BAF0</accession>
<dbReference type="Proteomes" id="UP000790709">
    <property type="component" value="Unassembled WGS sequence"/>
</dbReference>
<reference evidence="1" key="1">
    <citation type="journal article" date="2021" name="New Phytol.">
        <title>Evolutionary innovations through gain and loss of genes in the ectomycorrhizal Boletales.</title>
        <authorList>
            <person name="Wu G."/>
            <person name="Miyauchi S."/>
            <person name="Morin E."/>
            <person name="Kuo A."/>
            <person name="Drula E."/>
            <person name="Varga T."/>
            <person name="Kohler A."/>
            <person name="Feng B."/>
            <person name="Cao Y."/>
            <person name="Lipzen A."/>
            <person name="Daum C."/>
            <person name="Hundley H."/>
            <person name="Pangilinan J."/>
            <person name="Johnson J."/>
            <person name="Barry K."/>
            <person name="LaButti K."/>
            <person name="Ng V."/>
            <person name="Ahrendt S."/>
            <person name="Min B."/>
            <person name="Choi I.G."/>
            <person name="Park H."/>
            <person name="Plett J.M."/>
            <person name="Magnuson J."/>
            <person name="Spatafora J.W."/>
            <person name="Nagy L.G."/>
            <person name="Henrissat B."/>
            <person name="Grigoriev I.V."/>
            <person name="Yang Z.L."/>
            <person name="Xu J."/>
            <person name="Martin F.M."/>
        </authorList>
    </citation>
    <scope>NUCLEOTIDE SEQUENCE</scope>
    <source>
        <strain evidence="1">KUC20120723A-06</strain>
    </source>
</reference>
<evidence type="ECO:0000313" key="2">
    <source>
        <dbReference type="Proteomes" id="UP000790709"/>
    </source>
</evidence>
<protein>
    <submittedName>
        <fullName evidence="1">Uncharacterized protein</fullName>
    </submittedName>
</protein>
<keyword evidence="2" id="KW-1185">Reference proteome</keyword>
<proteinExistence type="predicted"/>
<comment type="caution">
    <text evidence="1">The sequence shown here is derived from an EMBL/GenBank/DDBJ whole genome shotgun (WGS) entry which is preliminary data.</text>
</comment>
<organism evidence="1 2">
    <name type="scientific">Leucogyrophana mollusca</name>
    <dbReference type="NCBI Taxonomy" id="85980"/>
    <lineage>
        <taxon>Eukaryota</taxon>
        <taxon>Fungi</taxon>
        <taxon>Dikarya</taxon>
        <taxon>Basidiomycota</taxon>
        <taxon>Agaricomycotina</taxon>
        <taxon>Agaricomycetes</taxon>
        <taxon>Agaricomycetidae</taxon>
        <taxon>Boletales</taxon>
        <taxon>Boletales incertae sedis</taxon>
        <taxon>Leucogyrophana</taxon>
    </lineage>
</organism>
<dbReference type="EMBL" id="MU266491">
    <property type="protein sequence ID" value="KAH7922264.1"/>
    <property type="molecule type" value="Genomic_DNA"/>
</dbReference>
<evidence type="ECO:0000313" key="1">
    <source>
        <dbReference type="EMBL" id="KAH7922264.1"/>
    </source>
</evidence>